<name>A0A9D4AJG4_9ROSI</name>
<comment type="caution">
    <text evidence="1">The sequence shown here is derived from an EMBL/GenBank/DDBJ whole genome shotgun (WGS) entry which is preliminary data.</text>
</comment>
<evidence type="ECO:0000313" key="1">
    <source>
        <dbReference type="EMBL" id="KAH1123184.1"/>
    </source>
</evidence>
<dbReference type="AlphaFoldDB" id="A0A9D4AJG4"/>
<dbReference type="EMBL" id="JAIQCV010000002">
    <property type="protein sequence ID" value="KAH1123184.1"/>
    <property type="molecule type" value="Genomic_DNA"/>
</dbReference>
<proteinExistence type="predicted"/>
<dbReference type="Proteomes" id="UP000828251">
    <property type="component" value="Unassembled WGS sequence"/>
</dbReference>
<dbReference type="OrthoDB" id="1881450at2759"/>
<evidence type="ECO:0000313" key="2">
    <source>
        <dbReference type="Proteomes" id="UP000828251"/>
    </source>
</evidence>
<keyword evidence="2" id="KW-1185">Reference proteome</keyword>
<protein>
    <submittedName>
        <fullName evidence="1">Uncharacterized protein</fullName>
    </submittedName>
</protein>
<reference evidence="1 2" key="1">
    <citation type="journal article" date="2021" name="Plant Biotechnol. J.">
        <title>Multi-omics assisted identification of the key and species-specific regulatory components of drought-tolerant mechanisms in Gossypium stocksii.</title>
        <authorList>
            <person name="Yu D."/>
            <person name="Ke L."/>
            <person name="Zhang D."/>
            <person name="Wu Y."/>
            <person name="Sun Y."/>
            <person name="Mei J."/>
            <person name="Sun J."/>
            <person name="Sun Y."/>
        </authorList>
    </citation>
    <scope>NUCLEOTIDE SEQUENCE [LARGE SCALE GENOMIC DNA]</scope>
    <source>
        <strain evidence="2">cv. E1</strain>
        <tissue evidence="1">Leaf</tissue>
    </source>
</reference>
<organism evidence="1 2">
    <name type="scientific">Gossypium stocksii</name>
    <dbReference type="NCBI Taxonomy" id="47602"/>
    <lineage>
        <taxon>Eukaryota</taxon>
        <taxon>Viridiplantae</taxon>
        <taxon>Streptophyta</taxon>
        <taxon>Embryophyta</taxon>
        <taxon>Tracheophyta</taxon>
        <taxon>Spermatophyta</taxon>
        <taxon>Magnoliopsida</taxon>
        <taxon>eudicotyledons</taxon>
        <taxon>Gunneridae</taxon>
        <taxon>Pentapetalae</taxon>
        <taxon>rosids</taxon>
        <taxon>malvids</taxon>
        <taxon>Malvales</taxon>
        <taxon>Malvaceae</taxon>
        <taxon>Malvoideae</taxon>
        <taxon>Gossypium</taxon>
    </lineage>
</organism>
<accession>A0A9D4AJG4</accession>
<gene>
    <name evidence="1" type="ORF">J1N35_006344</name>
</gene>
<sequence length="221" mass="24650">MVVISCEEESSIAKFLDMTDGNTSRMFSKVERWFDKEEKGGDVDLANGEKKKGGGEIEKVLSGTTNFLAADLVPEDAINEWSLNIIVRMKVSKDFIRAFWYNDDFSFVVVESEGKSGGLFIIWNVDCFTLDTQRLSNRAILLKSIRIKEGFDCVIVNVYAPCETEGPIIFGRISLPGKTSLVEYGVKGEISMPLGVGKNVVEVLEIQLPYSLLTILSRCRN</sequence>